<dbReference type="Proteomes" id="UP000198531">
    <property type="component" value="Unassembled WGS sequence"/>
</dbReference>
<keyword evidence="2" id="KW-1185">Reference proteome</keyword>
<reference evidence="2" key="1">
    <citation type="submission" date="2016-10" db="EMBL/GenBank/DDBJ databases">
        <authorList>
            <person name="Varghese N."/>
            <person name="Submissions S."/>
        </authorList>
    </citation>
    <scope>NUCLEOTIDE SEQUENCE [LARGE SCALE GENOMIC DNA]</scope>
    <source>
        <strain evidence="2">CGMCC 1.7736</strain>
    </source>
</reference>
<protein>
    <recommendedName>
        <fullName evidence="3">Small CPxCG-related zinc finger protein</fullName>
    </recommendedName>
</protein>
<sequence length="68" mass="7602">MAIERPQGVHREWCPDCGDEMLFSGTQSAGYAQYFCQNCRYRHDVYVGEPAVEASAPDEQVTATADRS</sequence>
<dbReference type="InterPro" id="IPR049699">
    <property type="entry name" value="HVO_2142-like"/>
</dbReference>
<name>A0A1I6ISY7_9EURY</name>
<proteinExistence type="predicted"/>
<dbReference type="RefSeq" id="WP_089810210.1">
    <property type="nucleotide sequence ID" value="NZ_FOYT01000004.1"/>
</dbReference>
<dbReference type="EMBL" id="FOYT01000004">
    <property type="protein sequence ID" value="SFR69350.1"/>
    <property type="molecule type" value="Genomic_DNA"/>
</dbReference>
<dbReference type="NCBIfam" id="NF041913">
    <property type="entry name" value="HVO_2142"/>
    <property type="match status" value="1"/>
</dbReference>
<evidence type="ECO:0008006" key="3">
    <source>
        <dbReference type="Google" id="ProtNLM"/>
    </source>
</evidence>
<organism evidence="1 2">
    <name type="scientific">Halogeometricum rufum</name>
    <dbReference type="NCBI Taxonomy" id="553469"/>
    <lineage>
        <taxon>Archaea</taxon>
        <taxon>Methanobacteriati</taxon>
        <taxon>Methanobacteriota</taxon>
        <taxon>Stenosarchaea group</taxon>
        <taxon>Halobacteria</taxon>
        <taxon>Halobacteriales</taxon>
        <taxon>Haloferacaceae</taxon>
        <taxon>Halogeometricum</taxon>
    </lineage>
</organism>
<accession>A0A1I6ISY7</accession>
<evidence type="ECO:0000313" key="2">
    <source>
        <dbReference type="Proteomes" id="UP000198531"/>
    </source>
</evidence>
<gene>
    <name evidence="1" type="ORF">SAMN04487947_3603</name>
</gene>
<dbReference type="OrthoDB" id="335891at2157"/>
<dbReference type="AlphaFoldDB" id="A0A1I6ISY7"/>
<evidence type="ECO:0000313" key="1">
    <source>
        <dbReference type="EMBL" id="SFR69350.1"/>
    </source>
</evidence>